<dbReference type="EMBL" id="KZ825869">
    <property type="protein sequence ID" value="PYH94530.1"/>
    <property type="molecule type" value="Genomic_DNA"/>
</dbReference>
<keyword evidence="5" id="KW-0812">Transmembrane</keyword>
<evidence type="ECO:0000256" key="3">
    <source>
        <dbReference type="ARBA" id="ARBA00023033"/>
    </source>
</evidence>
<sequence length="559" mass="62773">MARLATLERHIRPTVIGSLESAVQAANHGVGPTLVGVLSSYLARQGEIEKYLCSLLGVFSGAHLLIYAYVVHALSTVLLINAAFFTGLFGNIVLYRLFFHRLRHVPGPVAARITRLYASYLNLTQTQMHYTVQRMHREYGDVIRIGPREISICRSSAIQAIYGPPTRCTKSPWYDQVCLDKSQTTMFGIRDVKEHNKRRRVWDQGIRAQGQYQDRVAAKVKIFGAKLGEQQAHPINVTKWMSLFALDAMGDIVLGTDPGLMDAGQIPHFVQQIRDQTKGLAVGGTIPWLPVQMLRIPGVSEALNPFRHFCHAKLERIQEGTKTDDEPSDLITWLIQAQRNGDPGAPSSDRALKDDAWFLGGRRQCSDTIGTTLTNALFYLATHPAVLDHLHQQLDEAFPNGVPDWSFEGVKDMSYPTYILSETLRLKPPVPGGLSRVTPPEGLQIDEDLHIPGDVIVSAPTFTIHRDPRLWEKADQFIPERWAEIETSKAPFFPFSRGAFDCVGKGIAWMEMRMALSMMALAFEIRLADASERAFDGMEQDSFTMVVPELRLRFQPRQR</sequence>
<dbReference type="OrthoDB" id="6692864at2759"/>
<keyword evidence="5" id="KW-0472">Membrane</keyword>
<dbReference type="GO" id="GO:0016705">
    <property type="term" value="F:oxidoreductase activity, acting on paired donors, with incorporation or reduction of molecular oxygen"/>
    <property type="evidence" value="ECO:0007669"/>
    <property type="project" value="InterPro"/>
</dbReference>
<dbReference type="InterPro" id="IPR050121">
    <property type="entry name" value="Cytochrome_P450_monoxygenase"/>
</dbReference>
<dbReference type="Gene3D" id="1.10.630.10">
    <property type="entry name" value="Cytochrome P450"/>
    <property type="match status" value="1"/>
</dbReference>
<dbReference type="SUPFAM" id="SSF48264">
    <property type="entry name" value="Cytochrome P450"/>
    <property type="match status" value="1"/>
</dbReference>
<dbReference type="STRING" id="1448320.A0A319DAY7"/>
<keyword evidence="3 6" id="KW-0503">Monooxygenase</keyword>
<evidence type="ECO:0000256" key="1">
    <source>
        <dbReference type="ARBA" id="ARBA00010617"/>
    </source>
</evidence>
<evidence type="ECO:0000256" key="2">
    <source>
        <dbReference type="ARBA" id="ARBA00023002"/>
    </source>
</evidence>
<dbReference type="GO" id="GO:0020037">
    <property type="term" value="F:heme binding"/>
    <property type="evidence" value="ECO:0007669"/>
    <property type="project" value="InterPro"/>
</dbReference>
<feature type="transmembrane region" description="Helical" evidence="5">
    <location>
        <begin position="76"/>
        <end position="98"/>
    </location>
</feature>
<evidence type="ECO:0000313" key="6">
    <source>
        <dbReference type="EMBL" id="PYH94530.1"/>
    </source>
</evidence>
<dbReference type="PRINTS" id="PR00385">
    <property type="entry name" value="P450"/>
</dbReference>
<dbReference type="Pfam" id="PF00067">
    <property type="entry name" value="p450"/>
    <property type="match status" value="1"/>
</dbReference>
<dbReference type="Proteomes" id="UP000247810">
    <property type="component" value="Unassembled WGS sequence"/>
</dbReference>
<feature type="binding site" description="axial binding residue" evidence="4">
    <location>
        <position position="502"/>
    </location>
    <ligand>
        <name>heme</name>
        <dbReference type="ChEBI" id="CHEBI:30413"/>
    </ligand>
    <ligandPart>
        <name>Fe</name>
        <dbReference type="ChEBI" id="CHEBI:18248"/>
    </ligandPart>
</feature>
<accession>A0A319DAY7</accession>
<proteinExistence type="inferred from homology"/>
<comment type="cofactor">
    <cofactor evidence="4">
        <name>heme</name>
        <dbReference type="ChEBI" id="CHEBI:30413"/>
    </cofactor>
</comment>
<feature type="transmembrane region" description="Helical" evidence="5">
    <location>
        <begin position="51"/>
        <end position="70"/>
    </location>
</feature>
<dbReference type="VEuPathDB" id="FungiDB:BO71DRAFT_429874"/>
<keyword evidence="7" id="KW-1185">Reference proteome</keyword>
<dbReference type="PANTHER" id="PTHR24305:SF78">
    <property type="entry name" value="P450, PUTATIVE (EUROFUNG)-RELATED"/>
    <property type="match status" value="1"/>
</dbReference>
<evidence type="ECO:0000256" key="5">
    <source>
        <dbReference type="SAM" id="Phobius"/>
    </source>
</evidence>
<comment type="similarity">
    <text evidence="1">Belongs to the cytochrome P450 family.</text>
</comment>
<dbReference type="InterPro" id="IPR002401">
    <property type="entry name" value="Cyt_P450_E_grp-I"/>
</dbReference>
<protein>
    <submittedName>
        <fullName evidence="6">Benzoate 4-monooxygenase cytochrome P450</fullName>
    </submittedName>
</protein>
<dbReference type="InterPro" id="IPR001128">
    <property type="entry name" value="Cyt_P450"/>
</dbReference>
<dbReference type="InterPro" id="IPR036396">
    <property type="entry name" value="Cyt_P450_sf"/>
</dbReference>
<keyword evidence="2" id="KW-0560">Oxidoreductase</keyword>
<evidence type="ECO:0000256" key="4">
    <source>
        <dbReference type="PIRSR" id="PIRSR602401-1"/>
    </source>
</evidence>
<keyword evidence="4" id="KW-0349">Heme</keyword>
<dbReference type="GO" id="GO:0004497">
    <property type="term" value="F:monooxygenase activity"/>
    <property type="evidence" value="ECO:0007669"/>
    <property type="project" value="UniProtKB-KW"/>
</dbReference>
<keyword evidence="5" id="KW-1133">Transmembrane helix</keyword>
<keyword evidence="4" id="KW-0408">Iron</keyword>
<dbReference type="PANTHER" id="PTHR24305">
    <property type="entry name" value="CYTOCHROME P450"/>
    <property type="match status" value="1"/>
</dbReference>
<gene>
    <name evidence="6" type="ORF">BO71DRAFT_429874</name>
</gene>
<reference evidence="6 7" key="1">
    <citation type="submission" date="2018-02" db="EMBL/GenBank/DDBJ databases">
        <title>The genomes of Aspergillus section Nigri reveals drivers in fungal speciation.</title>
        <authorList>
            <consortium name="DOE Joint Genome Institute"/>
            <person name="Vesth T.C."/>
            <person name="Nybo J."/>
            <person name="Theobald S."/>
            <person name="Brandl J."/>
            <person name="Frisvad J.C."/>
            <person name="Nielsen K.F."/>
            <person name="Lyhne E.K."/>
            <person name="Kogle M.E."/>
            <person name="Kuo A."/>
            <person name="Riley R."/>
            <person name="Clum A."/>
            <person name="Nolan M."/>
            <person name="Lipzen A."/>
            <person name="Salamov A."/>
            <person name="Henrissat B."/>
            <person name="Wiebenga A."/>
            <person name="De vries R.P."/>
            <person name="Grigoriev I.V."/>
            <person name="Mortensen U.H."/>
            <person name="Andersen M.R."/>
            <person name="Baker S.E."/>
        </authorList>
    </citation>
    <scope>NUCLEOTIDE SEQUENCE [LARGE SCALE GENOMIC DNA]</scope>
    <source>
        <strain evidence="6 7">CBS 707.79</strain>
    </source>
</reference>
<keyword evidence="4" id="KW-0479">Metal-binding</keyword>
<dbReference type="CDD" id="cd11061">
    <property type="entry name" value="CYP67-like"/>
    <property type="match status" value="1"/>
</dbReference>
<dbReference type="PRINTS" id="PR00463">
    <property type="entry name" value="EP450I"/>
</dbReference>
<organism evidence="6 7">
    <name type="scientific">Aspergillus ellipticus CBS 707.79</name>
    <dbReference type="NCBI Taxonomy" id="1448320"/>
    <lineage>
        <taxon>Eukaryota</taxon>
        <taxon>Fungi</taxon>
        <taxon>Dikarya</taxon>
        <taxon>Ascomycota</taxon>
        <taxon>Pezizomycotina</taxon>
        <taxon>Eurotiomycetes</taxon>
        <taxon>Eurotiomycetidae</taxon>
        <taxon>Eurotiales</taxon>
        <taxon>Aspergillaceae</taxon>
        <taxon>Aspergillus</taxon>
        <taxon>Aspergillus subgen. Circumdati</taxon>
    </lineage>
</organism>
<dbReference type="GO" id="GO:0005506">
    <property type="term" value="F:iron ion binding"/>
    <property type="evidence" value="ECO:0007669"/>
    <property type="project" value="InterPro"/>
</dbReference>
<dbReference type="AlphaFoldDB" id="A0A319DAY7"/>
<name>A0A319DAY7_9EURO</name>
<evidence type="ECO:0000313" key="7">
    <source>
        <dbReference type="Proteomes" id="UP000247810"/>
    </source>
</evidence>